<feature type="compositionally biased region" description="Basic residues" evidence="1">
    <location>
        <begin position="298"/>
        <end position="311"/>
    </location>
</feature>
<reference evidence="3 4" key="1">
    <citation type="journal article" date="2009" name="Genome Res.">
        <title>Comparative genomic analyses of the human fungal pathogens Coccidioides and their relatives.</title>
        <authorList>
            <person name="Sharpton T.J."/>
            <person name="Stajich J.E."/>
            <person name="Rounsley S.D."/>
            <person name="Gardner M.J."/>
            <person name="Wortman J.R."/>
            <person name="Jordar V.S."/>
            <person name="Maiti R."/>
            <person name="Kodira C.D."/>
            <person name="Neafsey D.E."/>
            <person name="Zeng Q."/>
            <person name="Hung C.-Y."/>
            <person name="McMahan C."/>
            <person name="Muszewska A."/>
            <person name="Grynberg M."/>
            <person name="Mandel M.A."/>
            <person name="Kellner E.M."/>
            <person name="Barker B.M."/>
            <person name="Galgiani J.N."/>
            <person name="Orbach M.J."/>
            <person name="Kirkland T.N."/>
            <person name="Cole G.T."/>
            <person name="Henn M.R."/>
            <person name="Birren B.W."/>
            <person name="Taylor J.W."/>
        </authorList>
    </citation>
    <scope>NUCLEOTIDE SEQUENCE [LARGE SCALE GENOMIC DNA]</scope>
    <source>
        <strain evidence="4">C735</strain>
    </source>
</reference>
<proteinExistence type="predicted"/>
<evidence type="ECO:0000313" key="3">
    <source>
        <dbReference type="EMBL" id="EER28480.1"/>
    </source>
</evidence>
<feature type="domain" description="DNA ligase D 3'-phosphoesterase" evidence="2">
    <location>
        <begin position="195"/>
        <end position="285"/>
    </location>
</feature>
<feature type="domain" description="DNA ligase D 3'-phosphoesterase" evidence="2">
    <location>
        <begin position="118"/>
        <end position="180"/>
    </location>
</feature>
<feature type="compositionally biased region" description="Basic and acidic residues" evidence="1">
    <location>
        <begin position="228"/>
        <end position="240"/>
    </location>
</feature>
<dbReference type="HOGENOM" id="CLU_040687_0_0_1"/>
<dbReference type="Proteomes" id="UP000009084">
    <property type="component" value="Unassembled WGS sequence"/>
</dbReference>
<name>C5P462_COCP7</name>
<dbReference type="AlphaFoldDB" id="C5P462"/>
<dbReference type="EMBL" id="ACFW01000015">
    <property type="protein sequence ID" value="EER28480.1"/>
    <property type="molecule type" value="Genomic_DNA"/>
</dbReference>
<accession>C5P462</accession>
<feature type="region of interest" description="Disordered" evidence="1">
    <location>
        <begin position="296"/>
        <end position="351"/>
    </location>
</feature>
<feature type="region of interest" description="Disordered" evidence="1">
    <location>
        <begin position="1"/>
        <end position="55"/>
    </location>
</feature>
<feature type="compositionally biased region" description="Polar residues" evidence="1">
    <location>
        <begin position="329"/>
        <end position="340"/>
    </location>
</feature>
<dbReference type="VEuPathDB" id="FungiDB:CPC735_063530"/>
<evidence type="ECO:0000313" key="4">
    <source>
        <dbReference type="Proteomes" id="UP000009084"/>
    </source>
</evidence>
<dbReference type="InterPro" id="IPR014144">
    <property type="entry name" value="LigD_PE_domain"/>
</dbReference>
<gene>
    <name evidence="3" type="ORF">CPC735_063530</name>
</gene>
<protein>
    <recommendedName>
        <fullName evidence="2">DNA ligase D 3'-phosphoesterase domain-containing protein</fullName>
    </recommendedName>
</protein>
<organism evidence="3 4">
    <name type="scientific">Coccidioides posadasii (strain C735)</name>
    <name type="common">Valley fever fungus</name>
    <dbReference type="NCBI Taxonomy" id="222929"/>
    <lineage>
        <taxon>Eukaryota</taxon>
        <taxon>Fungi</taxon>
        <taxon>Dikarya</taxon>
        <taxon>Ascomycota</taxon>
        <taxon>Pezizomycotina</taxon>
        <taxon>Eurotiomycetes</taxon>
        <taxon>Eurotiomycetidae</taxon>
        <taxon>Onygenales</taxon>
        <taxon>Onygenaceae</taxon>
        <taxon>Coccidioides</taxon>
    </lineage>
</organism>
<comment type="caution">
    <text evidence="3">The sequence shown here is derived from an EMBL/GenBank/DDBJ whole genome shotgun (WGS) entry which is preliminary data.</text>
</comment>
<evidence type="ECO:0000256" key="1">
    <source>
        <dbReference type="SAM" id="MobiDB-lite"/>
    </source>
</evidence>
<feature type="region of interest" description="Disordered" evidence="1">
    <location>
        <begin position="228"/>
        <end position="247"/>
    </location>
</feature>
<dbReference type="PANTHER" id="PTHR39465">
    <property type="entry name" value="DNA LIGASE D, 3'-PHOSPHOESTERASE DOMAIN"/>
    <property type="match status" value="1"/>
</dbReference>
<dbReference type="Pfam" id="PF13298">
    <property type="entry name" value="LigD_N"/>
    <property type="match status" value="2"/>
</dbReference>
<sequence length="458" mass="51824">MESQREPSARGSPLPRPQTWEWPVSGLASLNVPVSPPRKRRRHNPRTGLLASGKRSAPSLAAIEAGKAHVDNHLEIFSSRLIETTREPVPSIPRLPHRDWIELYVRNQHLNGRHFVVHQHDHPITGPHYDLRLQFSDTSSISFAIMYGLPGNANSRRPNRNAIETRVHNLWVSGFAECIPVCCDWLQTRHILILQNHLIESASTSSGSLIIWDTGEYSILPYHAPKEATETDYSRSHSSDASDIDGMSESDKLKEAFQQDAADAFVKRKIRLRLHGTRLPPNYTVTLRLTSDNDISLRPRRRSKTRKRRRNVACCGKRSSASCSSSPSTNQDTGVSNHNTRFAHHSDEEDETIRVTNAYPGATNSISSVHQRRWFLSLDRVNSGFEHRFDSSVGRYSWVRKTVEEHDGGRRLLGFEPFTVYGPEIERSVVTGRLGGDVFQDEGVENFVGRSGWRPILI</sequence>
<feature type="compositionally biased region" description="Low complexity" evidence="1">
    <location>
        <begin position="319"/>
        <end position="328"/>
    </location>
</feature>
<dbReference type="PANTHER" id="PTHR39465:SF1">
    <property type="entry name" value="DNA LIGASE D 3'-PHOSPHOESTERASE DOMAIN-CONTAINING PROTEIN"/>
    <property type="match status" value="1"/>
</dbReference>
<dbReference type="OrthoDB" id="2588098at2759"/>
<evidence type="ECO:0000259" key="2">
    <source>
        <dbReference type="Pfam" id="PF13298"/>
    </source>
</evidence>